<evidence type="ECO:0000259" key="1">
    <source>
        <dbReference type="Pfam" id="PF18138"/>
    </source>
</evidence>
<protein>
    <recommendedName>
        <fullName evidence="1">Bacterial HORMA domain-containing protein</fullName>
    </recommendedName>
</protein>
<dbReference type="Pfam" id="PF18138">
    <property type="entry name" value="bacHORMA_1"/>
    <property type="match status" value="1"/>
</dbReference>
<reference evidence="3" key="1">
    <citation type="journal article" date="2019" name="Int. J. Syst. Evol. Microbiol.">
        <title>The Global Catalogue of Microorganisms (GCM) 10K type strain sequencing project: providing services to taxonomists for standard genome sequencing and annotation.</title>
        <authorList>
            <consortium name="The Broad Institute Genomics Platform"/>
            <consortium name="The Broad Institute Genome Sequencing Center for Infectious Disease"/>
            <person name="Wu L."/>
            <person name="Ma J."/>
        </authorList>
    </citation>
    <scope>NUCLEOTIDE SEQUENCE [LARGE SCALE GENOMIC DNA]</scope>
    <source>
        <strain evidence="3">KCTC 52274</strain>
    </source>
</reference>
<sequence>MYSTQTNTNTYTVVDIRKTFENCEADIRTIARRTGKWSTDYVDNIMHDVIKLAENKYLNTVDIALLRDSDNKVLRASKFKINEDGNSTDSDRAGRNNDWQNIDNTHLTVILSYSSKWHNLTSQQKRDFQNNNNFKVSWSSSSIDNSFPHLSNSNAQLYSSKGYELQKTNYK</sequence>
<comment type="caution">
    <text evidence="2">The sequence shown here is derived from an EMBL/GenBank/DDBJ whole genome shotgun (WGS) entry which is preliminary data.</text>
</comment>
<dbReference type="InterPro" id="IPR041162">
    <property type="entry name" value="Bact_HORMA_1"/>
</dbReference>
<gene>
    <name evidence="2" type="ORF">ACFSR1_09705</name>
</gene>
<dbReference type="Proteomes" id="UP001597319">
    <property type="component" value="Unassembled WGS sequence"/>
</dbReference>
<evidence type="ECO:0000313" key="2">
    <source>
        <dbReference type="EMBL" id="MFD2562939.1"/>
    </source>
</evidence>
<accession>A0ABW5LFP5</accession>
<name>A0ABW5LFP5_9FLAO</name>
<dbReference type="RefSeq" id="WP_378291957.1">
    <property type="nucleotide sequence ID" value="NZ_JBHULE010000019.1"/>
</dbReference>
<evidence type="ECO:0000313" key="3">
    <source>
        <dbReference type="Proteomes" id="UP001597319"/>
    </source>
</evidence>
<proteinExistence type="predicted"/>
<feature type="domain" description="Bacterial HORMA" evidence="1">
    <location>
        <begin position="1"/>
        <end position="171"/>
    </location>
</feature>
<organism evidence="2 3">
    <name type="scientific">Aquimarina rubra</name>
    <dbReference type="NCBI Taxonomy" id="1920033"/>
    <lineage>
        <taxon>Bacteria</taxon>
        <taxon>Pseudomonadati</taxon>
        <taxon>Bacteroidota</taxon>
        <taxon>Flavobacteriia</taxon>
        <taxon>Flavobacteriales</taxon>
        <taxon>Flavobacteriaceae</taxon>
        <taxon>Aquimarina</taxon>
    </lineage>
</organism>
<keyword evidence="3" id="KW-1185">Reference proteome</keyword>
<dbReference type="EMBL" id="JBHULE010000019">
    <property type="protein sequence ID" value="MFD2562939.1"/>
    <property type="molecule type" value="Genomic_DNA"/>
</dbReference>